<feature type="domain" description="Glucosyltransferase 3-like N-terminal" evidence="2">
    <location>
        <begin position="3"/>
        <end position="138"/>
    </location>
</feature>
<dbReference type="GO" id="GO:0016740">
    <property type="term" value="F:transferase activity"/>
    <property type="evidence" value="ECO:0007669"/>
    <property type="project" value="UniProtKB-KW"/>
</dbReference>
<name>A0A660E2H5_9LACO</name>
<dbReference type="Pfam" id="PF26337">
    <property type="entry name" value="Gtf3_C"/>
    <property type="match status" value="1"/>
</dbReference>
<keyword evidence="5" id="KW-1185">Reference proteome</keyword>
<evidence type="ECO:0000313" key="5">
    <source>
        <dbReference type="Proteomes" id="UP000289996"/>
    </source>
</evidence>
<accession>A0A660E2H5</accession>
<keyword evidence="1 4" id="KW-0808">Transferase</keyword>
<reference evidence="4 5" key="1">
    <citation type="submission" date="2018-11" db="EMBL/GenBank/DDBJ databases">
        <authorList>
            <person name="Wuyts S."/>
        </authorList>
    </citation>
    <scope>NUCLEOTIDE SEQUENCE [LARGE SCALE GENOMIC DNA]</scope>
    <source>
        <strain evidence="4">Lactobacillus mudanjiangensis AMBF249</strain>
    </source>
</reference>
<dbReference type="InterPro" id="IPR058592">
    <property type="entry name" value="Gtf3_C"/>
</dbReference>
<dbReference type="InterPro" id="IPR058591">
    <property type="entry name" value="Gtf3_N"/>
</dbReference>
<dbReference type="PIRSF" id="PIRSF007023">
    <property type="entry name" value="UDP-Galf_transf"/>
    <property type="match status" value="1"/>
</dbReference>
<gene>
    <name evidence="4" type="ORF">MUDAN_MDHGFNIF_03546</name>
</gene>
<evidence type="ECO:0000256" key="1">
    <source>
        <dbReference type="ARBA" id="ARBA00022679"/>
    </source>
</evidence>
<evidence type="ECO:0000313" key="4">
    <source>
        <dbReference type="EMBL" id="VDG29632.1"/>
    </source>
</evidence>
<dbReference type="Pfam" id="PF26334">
    <property type="entry name" value="Gtf3_N"/>
    <property type="match status" value="1"/>
</dbReference>
<evidence type="ECO:0000259" key="3">
    <source>
        <dbReference type="Pfam" id="PF26337"/>
    </source>
</evidence>
<proteinExistence type="predicted"/>
<dbReference type="EMBL" id="UYIG01000147">
    <property type="protein sequence ID" value="VDG29632.1"/>
    <property type="molecule type" value="Genomic_DNA"/>
</dbReference>
<protein>
    <submittedName>
        <fullName evidence="4">Beta-1,6-galactofuranosyltransferase [Lactobacillus sakei]</fullName>
    </submittedName>
</protein>
<dbReference type="Proteomes" id="UP000289996">
    <property type="component" value="Unassembled WGS sequence"/>
</dbReference>
<dbReference type="Gene3D" id="3.40.50.2000">
    <property type="entry name" value="Glycogen Phosphorylase B"/>
    <property type="match status" value="2"/>
</dbReference>
<dbReference type="AlphaFoldDB" id="A0A660E2H5"/>
<organism evidence="4 5">
    <name type="scientific">Lactiplantibacillus mudanjiangensis</name>
    <dbReference type="NCBI Taxonomy" id="1296538"/>
    <lineage>
        <taxon>Bacteria</taxon>
        <taxon>Bacillati</taxon>
        <taxon>Bacillota</taxon>
        <taxon>Bacilli</taxon>
        <taxon>Lactobacillales</taxon>
        <taxon>Lactobacillaceae</taxon>
        <taxon>Lactiplantibacillus</taxon>
    </lineage>
</organism>
<evidence type="ECO:0000259" key="2">
    <source>
        <dbReference type="Pfam" id="PF26334"/>
    </source>
</evidence>
<sequence>MVHDQETAILKPKSDISMILHSYGYKRMFFDAELPKLVRLLFSNAMWRFKFKFINSGDLFVVQYPLYSRQAIQSLTKELNHHELTKILIVHDIESVRYSPNDEKKIATEVDLLNQYDGIVVHNLAMKKWLVTKGLRVPCEPLYLFDYLTDGSLENRVGDYKQVNFAGNLKKAPFLAHDYCQTKINAFGINPPEHFAQNVEYKGVFSPEELIGNFTNGFGLVWDGTSGDGMAGVGEYMKLNSPHKVSSYLVAGIPVIISKEAALASYIVDNGLGFTIDKLSDIDDVLGKMQPDDFLSLKKNVEHTAKKLSKGMFVTSAIDRLLDNVRS</sequence>
<feature type="domain" description="Glucosyltransferase 3-like C-terminal" evidence="3">
    <location>
        <begin position="163"/>
        <end position="319"/>
    </location>
</feature>